<dbReference type="GO" id="GO:0052693">
    <property type="term" value="F:epoxyqueuosine reductase activity"/>
    <property type="evidence" value="ECO:0007669"/>
    <property type="project" value="TreeGrafter"/>
</dbReference>
<dbReference type="Pfam" id="PF13484">
    <property type="entry name" value="Fer4_16"/>
    <property type="match status" value="1"/>
</dbReference>
<feature type="domain" description="4Fe-4S ferredoxin-type" evidence="9">
    <location>
        <begin position="209"/>
        <end position="238"/>
    </location>
</feature>
<evidence type="ECO:0000256" key="6">
    <source>
        <dbReference type="ARBA" id="ARBA00023002"/>
    </source>
</evidence>
<keyword evidence="3" id="KW-0819">tRNA processing</keyword>
<dbReference type="PANTHER" id="PTHR30002:SF4">
    <property type="entry name" value="EPOXYQUEUOSINE REDUCTASE"/>
    <property type="match status" value="1"/>
</dbReference>
<name>A0A517TZX0_9BACT</name>
<dbReference type="InterPro" id="IPR017900">
    <property type="entry name" value="4Fe4S_Fe_S_CS"/>
</dbReference>
<dbReference type="InterPro" id="IPR004453">
    <property type="entry name" value="QueG"/>
</dbReference>
<gene>
    <name evidence="10" type="primary">queG</name>
    <name evidence="10" type="ORF">I41_31190</name>
</gene>
<dbReference type="InterPro" id="IPR011989">
    <property type="entry name" value="ARM-like"/>
</dbReference>
<evidence type="ECO:0000256" key="4">
    <source>
        <dbReference type="ARBA" id="ARBA00022723"/>
    </source>
</evidence>
<dbReference type="Gene3D" id="3.30.70.20">
    <property type="match status" value="1"/>
</dbReference>
<evidence type="ECO:0000256" key="5">
    <source>
        <dbReference type="ARBA" id="ARBA00022785"/>
    </source>
</evidence>
<keyword evidence="1" id="KW-0004">4Fe-4S</keyword>
<evidence type="ECO:0000256" key="3">
    <source>
        <dbReference type="ARBA" id="ARBA00022694"/>
    </source>
</evidence>
<dbReference type="Proteomes" id="UP000317909">
    <property type="component" value="Chromosome"/>
</dbReference>
<dbReference type="AlphaFoldDB" id="A0A517TZX0"/>
<keyword evidence="2" id="KW-0963">Cytoplasm</keyword>
<dbReference type="Pfam" id="PF08331">
    <property type="entry name" value="QueG_DUF1730"/>
    <property type="match status" value="1"/>
</dbReference>
<dbReference type="InterPro" id="IPR017896">
    <property type="entry name" value="4Fe4S_Fe-S-bd"/>
</dbReference>
<accession>A0A517TZX0</accession>
<keyword evidence="6 10" id="KW-0560">Oxidoreductase</keyword>
<dbReference type="EMBL" id="CP036339">
    <property type="protein sequence ID" value="QDT73927.1"/>
    <property type="molecule type" value="Genomic_DNA"/>
</dbReference>
<dbReference type="NCBIfam" id="TIGR00276">
    <property type="entry name" value="tRNA epoxyqueuosine(34) reductase QueG"/>
    <property type="match status" value="1"/>
</dbReference>
<evidence type="ECO:0000256" key="8">
    <source>
        <dbReference type="ARBA" id="ARBA00023014"/>
    </source>
</evidence>
<reference evidence="10 11" key="1">
    <citation type="submission" date="2019-02" db="EMBL/GenBank/DDBJ databases">
        <title>Deep-cultivation of Planctomycetes and their phenomic and genomic characterization uncovers novel biology.</title>
        <authorList>
            <person name="Wiegand S."/>
            <person name="Jogler M."/>
            <person name="Boedeker C."/>
            <person name="Pinto D."/>
            <person name="Vollmers J."/>
            <person name="Rivas-Marin E."/>
            <person name="Kohn T."/>
            <person name="Peeters S.H."/>
            <person name="Heuer A."/>
            <person name="Rast P."/>
            <person name="Oberbeckmann S."/>
            <person name="Bunk B."/>
            <person name="Jeske O."/>
            <person name="Meyerdierks A."/>
            <person name="Storesund J.E."/>
            <person name="Kallscheuer N."/>
            <person name="Luecker S."/>
            <person name="Lage O.M."/>
            <person name="Pohl T."/>
            <person name="Merkel B.J."/>
            <person name="Hornburger P."/>
            <person name="Mueller R.-W."/>
            <person name="Bruemmer F."/>
            <person name="Labrenz M."/>
            <person name="Spormann A.M."/>
            <person name="Op den Camp H."/>
            <person name="Overmann J."/>
            <person name="Amann R."/>
            <person name="Jetten M.S.M."/>
            <person name="Mascher T."/>
            <person name="Medema M.H."/>
            <person name="Devos D.P."/>
            <person name="Kaster A.-K."/>
            <person name="Ovreas L."/>
            <person name="Rohde M."/>
            <person name="Galperin M.Y."/>
            <person name="Jogler C."/>
        </authorList>
    </citation>
    <scope>NUCLEOTIDE SEQUENCE [LARGE SCALE GENOMIC DNA]</scope>
    <source>
        <strain evidence="10 11">I41</strain>
    </source>
</reference>
<dbReference type="SUPFAM" id="SSF46548">
    <property type="entry name" value="alpha-helical ferredoxin"/>
    <property type="match status" value="1"/>
</dbReference>
<dbReference type="InterPro" id="IPR016024">
    <property type="entry name" value="ARM-type_fold"/>
</dbReference>
<dbReference type="InterPro" id="IPR013542">
    <property type="entry name" value="QueG_DUF1730"/>
</dbReference>
<evidence type="ECO:0000313" key="11">
    <source>
        <dbReference type="Proteomes" id="UP000317909"/>
    </source>
</evidence>
<dbReference type="Gene3D" id="1.25.10.10">
    <property type="entry name" value="Leucine-rich Repeat Variant"/>
    <property type="match status" value="1"/>
</dbReference>
<dbReference type="PROSITE" id="PS51379">
    <property type="entry name" value="4FE4S_FER_2"/>
    <property type="match status" value="1"/>
</dbReference>
<dbReference type="PANTHER" id="PTHR30002">
    <property type="entry name" value="EPOXYQUEUOSINE REDUCTASE"/>
    <property type="match status" value="1"/>
</dbReference>
<keyword evidence="8" id="KW-0411">Iron-sulfur</keyword>
<dbReference type="PROSITE" id="PS00198">
    <property type="entry name" value="4FE4S_FER_1"/>
    <property type="match status" value="1"/>
</dbReference>
<dbReference type="GO" id="GO:0051539">
    <property type="term" value="F:4 iron, 4 sulfur cluster binding"/>
    <property type="evidence" value="ECO:0007669"/>
    <property type="project" value="UniProtKB-KW"/>
</dbReference>
<keyword evidence="4" id="KW-0479">Metal-binding</keyword>
<evidence type="ECO:0000259" key="9">
    <source>
        <dbReference type="PROSITE" id="PS51379"/>
    </source>
</evidence>
<keyword evidence="11" id="KW-1185">Reference proteome</keyword>
<dbReference type="KEGG" id="llh:I41_31190"/>
<dbReference type="GO" id="GO:0008616">
    <property type="term" value="P:tRNA queuosine(34) biosynthetic process"/>
    <property type="evidence" value="ECO:0007669"/>
    <property type="project" value="UniProtKB-KW"/>
</dbReference>
<dbReference type="GO" id="GO:0046872">
    <property type="term" value="F:metal ion binding"/>
    <property type="evidence" value="ECO:0007669"/>
    <property type="project" value="UniProtKB-KW"/>
</dbReference>
<proteinExistence type="predicted"/>
<evidence type="ECO:0000256" key="2">
    <source>
        <dbReference type="ARBA" id="ARBA00022490"/>
    </source>
</evidence>
<evidence type="ECO:0000256" key="7">
    <source>
        <dbReference type="ARBA" id="ARBA00023004"/>
    </source>
</evidence>
<keyword evidence="7" id="KW-0408">Iron</keyword>
<dbReference type="EC" id="1.1.-.-" evidence="10"/>
<protein>
    <submittedName>
        <fullName evidence="10">Epoxyqueuosine reductase</fullName>
        <ecNumber evidence="10">1.1.-.-</ecNumber>
    </submittedName>
</protein>
<dbReference type="SUPFAM" id="SSF48371">
    <property type="entry name" value="ARM repeat"/>
    <property type="match status" value="1"/>
</dbReference>
<keyword evidence="5" id="KW-0671">Queuosine biosynthesis</keyword>
<evidence type="ECO:0000256" key="1">
    <source>
        <dbReference type="ARBA" id="ARBA00022485"/>
    </source>
</evidence>
<evidence type="ECO:0000313" key="10">
    <source>
        <dbReference type="EMBL" id="QDT73927.1"/>
    </source>
</evidence>
<organism evidence="10 11">
    <name type="scientific">Lacipirellula limnantheis</name>
    <dbReference type="NCBI Taxonomy" id="2528024"/>
    <lineage>
        <taxon>Bacteria</taxon>
        <taxon>Pseudomonadati</taxon>
        <taxon>Planctomycetota</taxon>
        <taxon>Planctomycetia</taxon>
        <taxon>Pirellulales</taxon>
        <taxon>Lacipirellulaceae</taxon>
        <taxon>Lacipirellula</taxon>
    </lineage>
</organism>
<sequence length="425" mass="45715">MRPRGGTIVATATFATRRPPAASAAAAYNGRMSPVELTAALKLHAQALGFGLAGVAPAVDARGAARLNEWLDRGYAGQMHYLSERREAYAHPRHVLEGVRSVVMLGLHYRTADPKRVAAGQGRVARYAWGAADYHDLIRERLHDLADYLRQLVPDAATRGVVDTAPLLEREFAQLAGLGWIGKNTLLLNRDAGSYFFLAALLTDVELAYDAPQESDHCGSCTACLDACPTNAFPQAGVLDASRCVSYLTIELRDHVPAALRAGIGDWVFGCDVCQEVCPWNRFAPVSAIAELQPLESMNPVELAELFSLNEADFRRRFRKTPLWRPHREGLLRNAAIVLGNRGEASGLSALAMGLNDGASLVRAAAAWALGRIATLHPEIGVAAILNERAEVESDTAVLAEIVAALATLDEAADSRRMNVPAAPS</sequence>